<evidence type="ECO:0000313" key="4">
    <source>
        <dbReference type="EMBL" id="CCF60080.1"/>
    </source>
</evidence>
<feature type="domain" description="PCI" evidence="3">
    <location>
        <begin position="77"/>
        <end position="252"/>
    </location>
</feature>
<dbReference type="GO" id="GO:0005634">
    <property type="term" value="C:nucleus"/>
    <property type="evidence" value="ECO:0007669"/>
    <property type="project" value="TreeGrafter"/>
</dbReference>
<proteinExistence type="inferred from homology"/>
<keyword evidence="5" id="KW-1185">Reference proteome</keyword>
<dbReference type="GeneID" id="13883745"/>
<dbReference type="OrthoDB" id="8775810at2759"/>
<evidence type="ECO:0000259" key="3">
    <source>
        <dbReference type="PROSITE" id="PS50250"/>
    </source>
</evidence>
<dbReference type="GO" id="GO:0043161">
    <property type="term" value="P:proteasome-mediated ubiquitin-dependent protein catabolic process"/>
    <property type="evidence" value="ECO:0007669"/>
    <property type="project" value="EnsemblFungi"/>
</dbReference>
<organism evidence="4 5">
    <name type="scientific">Kazachstania africana (strain ATCC 22294 / BCRC 22015 / CBS 2517 / CECT 1963 / NBRC 1671 / NRRL Y-8276)</name>
    <name type="common">Yeast</name>
    <name type="synonym">Kluyveromyces africanus</name>
    <dbReference type="NCBI Taxonomy" id="1071382"/>
    <lineage>
        <taxon>Eukaryota</taxon>
        <taxon>Fungi</taxon>
        <taxon>Dikarya</taxon>
        <taxon>Ascomycota</taxon>
        <taxon>Saccharomycotina</taxon>
        <taxon>Saccharomycetes</taxon>
        <taxon>Saccharomycetales</taxon>
        <taxon>Saccharomycetaceae</taxon>
        <taxon>Kazachstania</taxon>
    </lineage>
</organism>
<dbReference type="EMBL" id="HE650830">
    <property type="protein sequence ID" value="CCF60080.1"/>
    <property type="molecule type" value="Genomic_DNA"/>
</dbReference>
<name>H2B0D0_KAZAF</name>
<dbReference type="GO" id="GO:0005829">
    <property type="term" value="C:cytosol"/>
    <property type="evidence" value="ECO:0007669"/>
    <property type="project" value="TreeGrafter"/>
</dbReference>
<dbReference type="Pfam" id="PF10075">
    <property type="entry name" value="CSN8_PSD8_EIF3K"/>
    <property type="match status" value="1"/>
</dbReference>
<dbReference type="Gene3D" id="1.25.40.990">
    <property type="match status" value="1"/>
</dbReference>
<protein>
    <recommendedName>
        <fullName evidence="3">PCI domain-containing protein</fullName>
    </recommendedName>
</protein>
<dbReference type="PROSITE" id="PS50250">
    <property type="entry name" value="PCI"/>
    <property type="match status" value="1"/>
</dbReference>
<gene>
    <name evidence="4" type="primary">KAFR0J00120</name>
    <name evidence="4" type="ORF">KAFR_0J00120</name>
</gene>
<evidence type="ECO:0000256" key="2">
    <source>
        <dbReference type="ARBA" id="ARBA00022942"/>
    </source>
</evidence>
<dbReference type="InParanoid" id="H2B0D0"/>
<dbReference type="FunCoup" id="H2B0D0">
    <property type="interactions" value="1349"/>
</dbReference>
<accession>H2B0D0</accession>
<dbReference type="RefSeq" id="XP_003959215.1">
    <property type="nucleotide sequence ID" value="XM_003959166.1"/>
</dbReference>
<reference evidence="4 5" key="1">
    <citation type="journal article" date="2011" name="Proc. Natl. Acad. Sci. U.S.A.">
        <title>Evolutionary erosion of yeast sex chromosomes by mating-type switching accidents.</title>
        <authorList>
            <person name="Gordon J.L."/>
            <person name="Armisen D."/>
            <person name="Proux-Wera E."/>
            <person name="Oheigeartaigh S.S."/>
            <person name="Byrne K.P."/>
            <person name="Wolfe K.H."/>
        </authorList>
    </citation>
    <scope>NUCLEOTIDE SEQUENCE [LARGE SCALE GENOMIC DNA]</scope>
    <source>
        <strain evidence="5">ATCC 22294 / BCRC 22015 / CBS 2517 / CECT 1963 / NBRC 1671 / NRRL Y-8276</strain>
    </source>
</reference>
<sequence>MSDLPQLAKSLSIAFDSKDYKTCEKLLSPIKIELIKANLLIPDSNRLANETYLNDLEITKKSWKLVPISSIFNMKFDVFQNYFAQLRSFYFNSNSILSRSSNKSKLVSLYLLILLSKGDVTKFHSELEYLDHQIINLQDDELLSLPIRVDKFLMEGSYQKAWNLLQSGLNEVPEFKVFTVTLMNTIRDEISNNIELSYNDLPLSNIKALLFFNNEKETESFALQRDWSIKNSIVTFDQENILEDNVESNGNETENNLIEKILGYAIDLETIV</sequence>
<dbReference type="KEGG" id="kaf:KAFR_0J00120"/>
<comment type="similarity">
    <text evidence="1">Belongs to the proteasome subunit S14 family.</text>
</comment>
<dbReference type="eggNOG" id="KOG3151">
    <property type="taxonomic scope" value="Eukaryota"/>
</dbReference>
<dbReference type="AlphaFoldDB" id="H2B0D0"/>
<dbReference type="PANTHER" id="PTHR12387:SF0">
    <property type="entry name" value="26S PROTEASOME NON-ATPASE REGULATORY SUBUNIT 8"/>
    <property type="match status" value="1"/>
</dbReference>
<dbReference type="STRING" id="1071382.H2B0D0"/>
<dbReference type="PANTHER" id="PTHR12387">
    <property type="entry name" value="26S PROTEASOME NON-ATPASE REGULATORY SUBUNIT 8"/>
    <property type="match status" value="1"/>
</dbReference>
<evidence type="ECO:0000256" key="1">
    <source>
        <dbReference type="ARBA" id="ARBA00009627"/>
    </source>
</evidence>
<dbReference type="GO" id="GO:0034515">
    <property type="term" value="C:proteasome storage granule"/>
    <property type="evidence" value="ECO:0007669"/>
    <property type="project" value="EnsemblFungi"/>
</dbReference>
<dbReference type="GO" id="GO:0008541">
    <property type="term" value="C:proteasome regulatory particle, lid subcomplex"/>
    <property type="evidence" value="ECO:0007669"/>
    <property type="project" value="EnsemblFungi"/>
</dbReference>
<keyword evidence="2" id="KW-0647">Proteasome</keyword>
<dbReference type="InterPro" id="IPR033464">
    <property type="entry name" value="CSN8_PSD8_EIF3K"/>
</dbReference>
<dbReference type="InterPro" id="IPR000717">
    <property type="entry name" value="PCI_dom"/>
</dbReference>
<dbReference type="InterPro" id="IPR006746">
    <property type="entry name" value="26S_Psome_Rpn12"/>
</dbReference>
<evidence type="ECO:0000313" key="5">
    <source>
        <dbReference type="Proteomes" id="UP000005220"/>
    </source>
</evidence>
<dbReference type="Proteomes" id="UP000005220">
    <property type="component" value="Chromosome 10"/>
</dbReference>
<dbReference type="HOGENOM" id="CLU_046003_1_0_1"/>